<evidence type="ECO:0000256" key="3">
    <source>
        <dbReference type="SAM" id="MobiDB-lite"/>
    </source>
</evidence>
<proteinExistence type="predicted"/>
<dbReference type="GO" id="GO:0044528">
    <property type="term" value="P:regulation of mitochondrial mRNA stability"/>
    <property type="evidence" value="ECO:0007669"/>
    <property type="project" value="InterPro"/>
</dbReference>
<dbReference type="SMART" id="SM00952">
    <property type="entry name" value="RAP"/>
    <property type="match status" value="1"/>
</dbReference>
<dbReference type="GO" id="GO:0042645">
    <property type="term" value="C:mitochondrial nucleoid"/>
    <property type="evidence" value="ECO:0007669"/>
    <property type="project" value="Ensembl"/>
</dbReference>
<dbReference type="InterPro" id="IPR050870">
    <property type="entry name" value="FAST_kinase"/>
</dbReference>
<evidence type="ECO:0000313" key="6">
    <source>
        <dbReference type="Proteomes" id="UP000694392"/>
    </source>
</evidence>
<feature type="region of interest" description="Disordered" evidence="3">
    <location>
        <begin position="69"/>
        <end position="91"/>
    </location>
</feature>
<keyword evidence="6" id="KW-1185">Reference proteome</keyword>
<reference evidence="5" key="2">
    <citation type="submission" date="2025-09" db="UniProtKB">
        <authorList>
            <consortium name="Ensembl"/>
        </authorList>
    </citation>
    <scope>IDENTIFICATION</scope>
</reference>
<feature type="compositionally biased region" description="Polar residues" evidence="3">
    <location>
        <begin position="37"/>
        <end position="50"/>
    </location>
</feature>
<dbReference type="GeneTree" id="ENSGT01030000234607"/>
<sequence length="696" mass="79636">MPKTSRRSLQDNCVFNHARKWESGSLENGHSSVAAEQAQNTNGVTCSQGLSSTESTVLDLEFNKILSTRAGSAPPAKSKPKDGMAQDEDPEFFDAKEDPRTFQKLRPDYKALCYDNSEPLPVLSIEESDLILQEVVVLKGSLEPGTIVEYFCKLSHLPLEHLATLKSSTKFEMLCWYGVENIQLFNISELIDILKAFNRLAIPPTHSMLNVYESEFSRRAWNMNLDQQLLVADLWRYMKRSVPRYIEVVLSYVSLHWKNLTLPQLIQLIYIIGEARRAPLDLMQQLESLVLKNIDFINLEEVGTICLGFFKSKNGLSNRTMRKIADKVCDQMADISNYALVNVLKMFRYTYAYNIKFFNQLGMVIPPRIPAIGIQGVMHIALACSAMHYFDERIMNAVAFAVPSRVAYCRSKDVAKLLWSFGNLNYKPPNAEIFYSSLLKELRKKMHEFEAFPEHLITGLLALAFAGQFPEDLIDLVLSPRYIQLSIARKIDNRTDLFTLDGSMAIECPDYTGNRLAPQVQQEVMGILWNYTRQNVVINPEVMEATALLEDMFGGPQYVKYHSILPHTRTSDLEVRFNANRKPIPFNTEAAAASVSELRETGVNLTDDLMNRLFKGIATKQEFEGMRLAIQVSNRNHYCYQSKQLLGLPSLKRRQLCRLGYVVIELPYWEWFPLLRQSRSEKLSYLHHKIFDTILV</sequence>
<dbReference type="PANTHER" id="PTHR21228">
    <property type="entry name" value="FAST LEU-RICH DOMAIN-CONTAINING"/>
    <property type="match status" value="1"/>
</dbReference>
<dbReference type="OMA" id="PHTRSID"/>
<evidence type="ECO:0000256" key="2">
    <source>
        <dbReference type="ARBA" id="ARBA00023128"/>
    </source>
</evidence>
<dbReference type="GO" id="GO:0000963">
    <property type="term" value="P:mitochondrial RNA processing"/>
    <property type="evidence" value="ECO:0007669"/>
    <property type="project" value="Ensembl"/>
</dbReference>
<feature type="region of interest" description="Disordered" evidence="3">
    <location>
        <begin position="25"/>
        <end position="50"/>
    </location>
</feature>
<dbReference type="InterPro" id="IPR013584">
    <property type="entry name" value="RAP"/>
</dbReference>
<evidence type="ECO:0000313" key="5">
    <source>
        <dbReference type="Ensembl" id="ENSSPUP00000022859.1"/>
    </source>
</evidence>
<keyword evidence="2" id="KW-0496">Mitochondrion</keyword>
<dbReference type="PROSITE" id="PS51286">
    <property type="entry name" value="RAP"/>
    <property type="match status" value="1"/>
</dbReference>
<dbReference type="Ensembl" id="ENSSPUT00000024371.1">
    <property type="protein sequence ID" value="ENSSPUP00000022859.1"/>
    <property type="gene ID" value="ENSSPUG00000017543.1"/>
</dbReference>
<dbReference type="InterPro" id="IPR010622">
    <property type="entry name" value="FAST_Leu-rich"/>
</dbReference>
<dbReference type="GO" id="GO:0035770">
    <property type="term" value="C:ribonucleoprotein granule"/>
    <property type="evidence" value="ECO:0007669"/>
    <property type="project" value="Ensembl"/>
</dbReference>
<evidence type="ECO:0000259" key="4">
    <source>
        <dbReference type="PROSITE" id="PS51286"/>
    </source>
</evidence>
<comment type="subcellular location">
    <subcellularLocation>
        <location evidence="1">Mitochondrion</location>
    </subcellularLocation>
</comment>
<protein>
    <submittedName>
        <fullName evidence="5">FAST kinase domains 5</fullName>
    </submittedName>
</protein>
<dbReference type="Pfam" id="PF08368">
    <property type="entry name" value="FAST_2"/>
    <property type="match status" value="1"/>
</dbReference>
<dbReference type="GO" id="GO:0019843">
    <property type="term" value="F:rRNA binding"/>
    <property type="evidence" value="ECO:0007669"/>
    <property type="project" value="Ensembl"/>
</dbReference>
<dbReference type="Pfam" id="PF08373">
    <property type="entry name" value="RAP"/>
    <property type="match status" value="1"/>
</dbReference>
<dbReference type="InterPro" id="IPR013579">
    <property type="entry name" value="FAST_2"/>
</dbReference>
<organism evidence="5 6">
    <name type="scientific">Sphenodon punctatus</name>
    <name type="common">Tuatara</name>
    <name type="synonym">Hatteria punctata</name>
    <dbReference type="NCBI Taxonomy" id="8508"/>
    <lineage>
        <taxon>Eukaryota</taxon>
        <taxon>Metazoa</taxon>
        <taxon>Chordata</taxon>
        <taxon>Craniata</taxon>
        <taxon>Vertebrata</taxon>
        <taxon>Euteleostomi</taxon>
        <taxon>Lepidosauria</taxon>
        <taxon>Sphenodontia</taxon>
        <taxon>Sphenodontidae</taxon>
        <taxon>Sphenodon</taxon>
    </lineage>
</organism>
<dbReference type="AlphaFoldDB" id="A0A8D0HM30"/>
<feature type="domain" description="RAP" evidence="4">
    <location>
        <begin position="628"/>
        <end position="688"/>
    </location>
</feature>
<reference evidence="5" key="1">
    <citation type="submission" date="2025-08" db="UniProtKB">
        <authorList>
            <consortium name="Ensembl"/>
        </authorList>
    </citation>
    <scope>IDENTIFICATION</scope>
</reference>
<evidence type="ECO:0000256" key="1">
    <source>
        <dbReference type="ARBA" id="ARBA00004173"/>
    </source>
</evidence>
<gene>
    <name evidence="5" type="primary">FASTKD5</name>
</gene>
<dbReference type="Proteomes" id="UP000694392">
    <property type="component" value="Unplaced"/>
</dbReference>
<accession>A0A8D0HM30</accession>
<name>A0A8D0HM30_SPHPU</name>
<dbReference type="Pfam" id="PF06743">
    <property type="entry name" value="FAST_1"/>
    <property type="match status" value="1"/>
</dbReference>
<dbReference type="PANTHER" id="PTHR21228:SF70">
    <property type="entry name" value="FAST KINASE DOMAIN-CONTAINING PROTEIN 5, MITOCHONDRIAL"/>
    <property type="match status" value="1"/>
</dbReference>